<name>X1QLJ9_9ZZZZ</name>
<accession>X1QLJ9</accession>
<gene>
    <name evidence="1" type="ORF">S06H3_46849</name>
</gene>
<dbReference type="AlphaFoldDB" id="X1QLJ9"/>
<sequence length="93" mass="10149">EEEDDTPKDLTDYTAEMHIRERVEGKLVKELVSGSGITITGAEGKIELELTPAQTSALQIIKGVYDLELTSPAPAKVTRLLEGDITVKPEVTR</sequence>
<evidence type="ECO:0000313" key="1">
    <source>
        <dbReference type="EMBL" id="GAI44144.1"/>
    </source>
</evidence>
<organism evidence="1">
    <name type="scientific">marine sediment metagenome</name>
    <dbReference type="NCBI Taxonomy" id="412755"/>
    <lineage>
        <taxon>unclassified sequences</taxon>
        <taxon>metagenomes</taxon>
        <taxon>ecological metagenomes</taxon>
    </lineage>
</organism>
<proteinExistence type="predicted"/>
<protein>
    <submittedName>
        <fullName evidence="1">Uncharacterized protein</fullName>
    </submittedName>
</protein>
<reference evidence="1" key="1">
    <citation type="journal article" date="2014" name="Front. Microbiol.">
        <title>High frequency of phylogenetically diverse reductive dehalogenase-homologous genes in deep subseafloor sedimentary metagenomes.</title>
        <authorList>
            <person name="Kawai M."/>
            <person name="Futagami T."/>
            <person name="Toyoda A."/>
            <person name="Takaki Y."/>
            <person name="Nishi S."/>
            <person name="Hori S."/>
            <person name="Arai W."/>
            <person name="Tsubouchi T."/>
            <person name="Morono Y."/>
            <person name="Uchiyama I."/>
            <person name="Ito T."/>
            <person name="Fujiyama A."/>
            <person name="Inagaki F."/>
            <person name="Takami H."/>
        </authorList>
    </citation>
    <scope>NUCLEOTIDE SEQUENCE</scope>
    <source>
        <strain evidence="1">Expedition CK06-06</strain>
    </source>
</reference>
<dbReference type="EMBL" id="BARV01029373">
    <property type="protein sequence ID" value="GAI44144.1"/>
    <property type="molecule type" value="Genomic_DNA"/>
</dbReference>
<comment type="caution">
    <text evidence="1">The sequence shown here is derived from an EMBL/GenBank/DDBJ whole genome shotgun (WGS) entry which is preliminary data.</text>
</comment>
<feature type="non-terminal residue" evidence="1">
    <location>
        <position position="1"/>
    </location>
</feature>